<dbReference type="HOGENOM" id="CLU_2681937_0_0_6"/>
<dbReference type="EMBL" id="CP002824">
    <property type="protein sequence ID" value="AEG96714.1"/>
    <property type="molecule type" value="Genomic_DNA"/>
</dbReference>
<sequence>MAEREATILKFVEECVAKVKVSDKIFNKIREFYDDTQIAELTLIIGHYMMTARFLETLEIPLDSAATSWDAMSV</sequence>
<dbReference type="OrthoDB" id="4704294at2"/>
<gene>
    <name evidence="1" type="ordered locus">EAE_08960</name>
</gene>
<protein>
    <submittedName>
        <fullName evidence="1">Carboxymuconolactone decarboxylase</fullName>
    </submittedName>
</protein>
<dbReference type="AlphaFoldDB" id="A0A0H3FV88"/>
<dbReference type="PATRIC" id="fig|1028307.3.peg.1784"/>
<accession>A0A0H3FV88</accession>
<organism evidence="1 2">
    <name type="scientific">Klebsiella aerogenes (strain ATCC 13048 / DSM 30053 / CCUG 1429 / JCM 1235 / KCTC 2190 / NBRC 13534 / NCIMB 10102 / NCTC 10006 / CDC 819-56)</name>
    <name type="common">Enterobacter aerogenes</name>
    <dbReference type="NCBI Taxonomy" id="1028307"/>
    <lineage>
        <taxon>Bacteria</taxon>
        <taxon>Pseudomonadati</taxon>
        <taxon>Pseudomonadota</taxon>
        <taxon>Gammaproteobacteria</taxon>
        <taxon>Enterobacterales</taxon>
        <taxon>Enterobacteriaceae</taxon>
        <taxon>Klebsiella/Raoultella group</taxon>
        <taxon>Klebsiella</taxon>
    </lineage>
</organism>
<reference evidence="1 2" key="1">
    <citation type="journal article" date="2012" name="J. Bacteriol.">
        <title>Complete genome sequence of Enterobacter aerogenes KCTC 2190.</title>
        <authorList>
            <person name="Shin S.H."/>
            <person name="Kim S."/>
            <person name="Kim J.Y."/>
            <person name="Lee S."/>
            <person name="Um Y."/>
            <person name="Oh M.K."/>
            <person name="Kim Y.R."/>
            <person name="Lee J."/>
            <person name="Yang K.S."/>
        </authorList>
    </citation>
    <scope>NUCLEOTIDE SEQUENCE [LARGE SCALE GENOMIC DNA]</scope>
    <source>
        <strain evidence="1 2">KCTC 2190</strain>
    </source>
</reference>
<dbReference type="PANTHER" id="PTHR34846">
    <property type="entry name" value="4-CARBOXYMUCONOLACTONE DECARBOXYLASE FAMILY PROTEIN (AFU_ORTHOLOGUE AFUA_6G11590)"/>
    <property type="match status" value="1"/>
</dbReference>
<proteinExistence type="predicted"/>
<dbReference type="Gene3D" id="1.20.1290.10">
    <property type="entry name" value="AhpD-like"/>
    <property type="match status" value="1"/>
</dbReference>
<name>A0A0H3FV88_KLEAK</name>
<dbReference type="InterPro" id="IPR029032">
    <property type="entry name" value="AhpD-like"/>
</dbReference>
<dbReference type="SUPFAM" id="SSF69118">
    <property type="entry name" value="AhpD-like"/>
    <property type="match status" value="1"/>
</dbReference>
<evidence type="ECO:0000313" key="1">
    <source>
        <dbReference type="EMBL" id="AEG96714.1"/>
    </source>
</evidence>
<evidence type="ECO:0000313" key="2">
    <source>
        <dbReference type="Proteomes" id="UP000008881"/>
    </source>
</evidence>
<dbReference type="Proteomes" id="UP000008881">
    <property type="component" value="Chromosome"/>
</dbReference>
<keyword evidence="2" id="KW-1185">Reference proteome</keyword>
<dbReference type="PANTHER" id="PTHR34846:SF5">
    <property type="entry name" value="CARBOXYMUCONOLACTONE DECARBOXYLASE-LIKE DOMAIN-CONTAINING PROTEIN"/>
    <property type="match status" value="1"/>
</dbReference>
<dbReference type="KEGG" id="eae:EAE_08960"/>